<dbReference type="Proteomes" id="UP000198297">
    <property type="component" value="Unassembled WGS sequence"/>
</dbReference>
<proteinExistence type="predicted"/>
<organism evidence="1 2">
    <name type="scientific">Halorubrum ezzemoulense</name>
    <name type="common">Halorubrum chaoviator</name>
    <dbReference type="NCBI Taxonomy" id="337243"/>
    <lineage>
        <taxon>Archaea</taxon>
        <taxon>Methanobacteriati</taxon>
        <taxon>Methanobacteriota</taxon>
        <taxon>Stenosarchaea group</taxon>
        <taxon>Halobacteria</taxon>
        <taxon>Halobacteriales</taxon>
        <taxon>Haloferacaceae</taxon>
        <taxon>Halorubrum</taxon>
    </lineage>
</organism>
<dbReference type="AlphaFoldDB" id="A0A238YTY8"/>
<reference evidence="1 2" key="1">
    <citation type="submission" date="2017-06" db="EMBL/GenBank/DDBJ databases">
        <authorList>
            <person name="Kim H.J."/>
            <person name="Triplett B.A."/>
        </authorList>
    </citation>
    <scope>NUCLEOTIDE SEQUENCE [LARGE SCALE GENOMIC DNA]</scope>
    <source>
        <strain evidence="1 2">DSM 19316</strain>
    </source>
</reference>
<sequence>MGSVRCDHTDLFWWNIFKSSLNKVNDKTCFSLVGPGVVDDIDRTTDIVAFNRWRVSKRGDDAAGSERPIVELAVGKVGNVGVHPILGLQLEANTFIDATVGVEVFKQ</sequence>
<name>A0A238YTY8_HALEZ</name>
<accession>A0A238YTY8</accession>
<evidence type="ECO:0000313" key="1">
    <source>
        <dbReference type="EMBL" id="SNR74530.1"/>
    </source>
</evidence>
<dbReference type="EMBL" id="FZNK01000019">
    <property type="protein sequence ID" value="SNR74530.1"/>
    <property type="molecule type" value="Genomic_DNA"/>
</dbReference>
<gene>
    <name evidence="1" type="ORF">SAMN06266787_1197</name>
</gene>
<evidence type="ECO:0000313" key="2">
    <source>
        <dbReference type="Proteomes" id="UP000198297"/>
    </source>
</evidence>
<protein>
    <submittedName>
        <fullName evidence="1">Uncharacterized protein</fullName>
    </submittedName>
</protein>